<reference evidence="3 4" key="1">
    <citation type="submission" date="2020-08" db="EMBL/GenBank/DDBJ databases">
        <title>Genomic Encyclopedia of Type Strains, Phase IV (KMG-V): Genome sequencing to study the core and pangenomes of soil and plant-associated prokaryotes.</title>
        <authorList>
            <person name="Whitman W."/>
        </authorList>
    </citation>
    <scope>NUCLEOTIDE SEQUENCE [LARGE SCALE GENOMIC DNA]</scope>
    <source>
        <strain evidence="3 4">SEMIA 4060</strain>
    </source>
</reference>
<dbReference type="InterPro" id="IPR013096">
    <property type="entry name" value="Cupin_2"/>
</dbReference>
<dbReference type="InterPro" id="IPR014710">
    <property type="entry name" value="RmlC-like_jellyroll"/>
</dbReference>
<dbReference type="SUPFAM" id="SSF51182">
    <property type="entry name" value="RmlC-like cupins"/>
    <property type="match status" value="1"/>
</dbReference>
<dbReference type="Proteomes" id="UP000565576">
    <property type="component" value="Unassembled WGS sequence"/>
</dbReference>
<name>A0A7X0MA34_9HYPH</name>
<dbReference type="PANTHER" id="PTHR35848:SF6">
    <property type="entry name" value="CUPIN TYPE-2 DOMAIN-CONTAINING PROTEIN"/>
    <property type="match status" value="1"/>
</dbReference>
<dbReference type="Gene3D" id="2.60.120.10">
    <property type="entry name" value="Jelly Rolls"/>
    <property type="match status" value="1"/>
</dbReference>
<dbReference type="AlphaFoldDB" id="A0A7X0MA34"/>
<sequence>MTKKSIPAVNVGDLELDHWQQGSFFAGSDTSFGAMLGLKNLGVSYNEVPPGKSGCPFHNHHVEEEMFVILDGEGEYRFGDHRVAVSKGDVLGAPAGGPETAHQLINTGPAVLIYLAISTKAKTEIVEYPDSGKFLAKTYTDGKTTFRAIARAADTNLDYWDGEPGTTNARTTND</sequence>
<evidence type="ECO:0000313" key="4">
    <source>
        <dbReference type="Proteomes" id="UP000565576"/>
    </source>
</evidence>
<evidence type="ECO:0000259" key="2">
    <source>
        <dbReference type="Pfam" id="PF07883"/>
    </source>
</evidence>
<evidence type="ECO:0000313" key="3">
    <source>
        <dbReference type="EMBL" id="MBB6483352.1"/>
    </source>
</evidence>
<accession>A0A7X0MA34</accession>
<evidence type="ECO:0000256" key="1">
    <source>
        <dbReference type="ARBA" id="ARBA00022723"/>
    </source>
</evidence>
<dbReference type="InterPro" id="IPR051610">
    <property type="entry name" value="GPI/OXD"/>
</dbReference>
<comment type="caution">
    <text evidence="3">The sequence shown here is derived from an EMBL/GenBank/DDBJ whole genome shotgun (WGS) entry which is preliminary data.</text>
</comment>
<dbReference type="CDD" id="cd02224">
    <property type="entry name" value="cupin_SPO2919-like"/>
    <property type="match status" value="1"/>
</dbReference>
<dbReference type="InterPro" id="IPR011051">
    <property type="entry name" value="RmlC_Cupin_sf"/>
</dbReference>
<dbReference type="EMBL" id="JACHBG010000001">
    <property type="protein sequence ID" value="MBB6483352.1"/>
    <property type="molecule type" value="Genomic_DNA"/>
</dbReference>
<protein>
    <submittedName>
        <fullName evidence="3">Putative cupin superfamily protein</fullName>
    </submittedName>
</protein>
<keyword evidence="1" id="KW-0479">Metal-binding</keyword>
<proteinExistence type="predicted"/>
<dbReference type="PANTHER" id="PTHR35848">
    <property type="entry name" value="OXALATE-BINDING PROTEIN"/>
    <property type="match status" value="1"/>
</dbReference>
<organism evidence="3 4">
    <name type="scientific">Rhizobium lusitanum</name>
    <dbReference type="NCBI Taxonomy" id="293958"/>
    <lineage>
        <taxon>Bacteria</taxon>
        <taxon>Pseudomonadati</taxon>
        <taxon>Pseudomonadota</taxon>
        <taxon>Alphaproteobacteria</taxon>
        <taxon>Hyphomicrobiales</taxon>
        <taxon>Rhizobiaceae</taxon>
        <taxon>Rhizobium/Agrobacterium group</taxon>
        <taxon>Rhizobium</taxon>
    </lineage>
</organism>
<feature type="domain" description="Cupin type-2" evidence="2">
    <location>
        <begin position="47"/>
        <end position="115"/>
    </location>
</feature>
<gene>
    <name evidence="3" type="ORF">GGD46_000595</name>
</gene>
<dbReference type="RefSeq" id="WP_184701652.1">
    <property type="nucleotide sequence ID" value="NZ_JACHBG010000001.1"/>
</dbReference>
<dbReference type="Pfam" id="PF07883">
    <property type="entry name" value="Cupin_2"/>
    <property type="match status" value="1"/>
</dbReference>
<dbReference type="GO" id="GO:0046872">
    <property type="term" value="F:metal ion binding"/>
    <property type="evidence" value="ECO:0007669"/>
    <property type="project" value="UniProtKB-KW"/>
</dbReference>